<dbReference type="EMBL" id="WLYX01000001">
    <property type="protein sequence ID" value="MTD33712.1"/>
    <property type="molecule type" value="Genomic_DNA"/>
</dbReference>
<dbReference type="Proteomes" id="UP000446658">
    <property type="component" value="Unassembled WGS sequence"/>
</dbReference>
<proteinExistence type="predicted"/>
<comment type="caution">
    <text evidence="1">The sequence shown here is derived from an EMBL/GenBank/DDBJ whole genome shotgun (WGS) entry which is preliminary data.</text>
</comment>
<dbReference type="RefSeq" id="WP_230370792.1">
    <property type="nucleotide sequence ID" value="NZ_WLYX01000001.1"/>
</dbReference>
<evidence type="ECO:0000313" key="2">
    <source>
        <dbReference type="Proteomes" id="UP000446658"/>
    </source>
</evidence>
<gene>
    <name evidence="1" type="ORF">GKE73_13725</name>
</gene>
<reference evidence="1 2" key="1">
    <citation type="submission" date="2019-11" db="EMBL/GenBank/DDBJ databases">
        <title>Draft genome sequence of Paludibacterium sp. dN18-1.</title>
        <authorList>
            <person name="Im W.-T."/>
        </authorList>
    </citation>
    <scope>NUCLEOTIDE SEQUENCE [LARGE SCALE GENOMIC DNA]</scope>
    <source>
        <strain evidence="2">dN 18-1</strain>
    </source>
</reference>
<protein>
    <submittedName>
        <fullName evidence="1">LacI family transcriptional regulator</fullName>
    </submittedName>
</protein>
<organism evidence="1 2">
    <name type="scientific">Paludibacterium denitrificans</name>
    <dbReference type="NCBI Taxonomy" id="2675226"/>
    <lineage>
        <taxon>Bacteria</taxon>
        <taxon>Pseudomonadati</taxon>
        <taxon>Pseudomonadota</taxon>
        <taxon>Betaproteobacteria</taxon>
        <taxon>Neisseriales</taxon>
        <taxon>Chromobacteriaceae</taxon>
        <taxon>Paludibacterium</taxon>
    </lineage>
</organism>
<dbReference type="GO" id="GO:0003677">
    <property type="term" value="F:DNA binding"/>
    <property type="evidence" value="ECO:0007669"/>
    <property type="project" value="InterPro"/>
</dbReference>
<accession>A0A844GD65</accession>
<dbReference type="AlphaFoldDB" id="A0A844GD65"/>
<keyword evidence="2" id="KW-1185">Reference proteome</keyword>
<evidence type="ECO:0000313" key="1">
    <source>
        <dbReference type="EMBL" id="MTD33712.1"/>
    </source>
</evidence>
<sequence>MTADWLDILREAVAERGQKPVADALGYSRSTVSLVLAGKYAGKTDAVEKKVLAVLARVTCPFNGADMTMADCRAFSSSRAPTHHPLKLSHWRACRQCKNCCKGD</sequence>
<name>A0A844GD65_9NEIS</name>
<dbReference type="InterPro" id="IPR010982">
    <property type="entry name" value="Lambda_DNA-bd_dom_sf"/>
</dbReference>
<dbReference type="Gene3D" id="1.10.260.40">
    <property type="entry name" value="lambda repressor-like DNA-binding domains"/>
    <property type="match status" value="1"/>
</dbReference>